<reference evidence="3" key="1">
    <citation type="submission" date="2022-11" db="UniProtKB">
        <authorList>
            <consortium name="WormBaseParasite"/>
        </authorList>
    </citation>
    <scope>IDENTIFICATION</scope>
</reference>
<keyword evidence="1" id="KW-0175">Coiled coil</keyword>
<dbReference type="Proteomes" id="UP000887572">
    <property type="component" value="Unplaced"/>
</dbReference>
<keyword evidence="2" id="KW-1185">Reference proteome</keyword>
<accession>A0A914HVK8</accession>
<evidence type="ECO:0000313" key="2">
    <source>
        <dbReference type="Proteomes" id="UP000887572"/>
    </source>
</evidence>
<proteinExistence type="predicted"/>
<feature type="coiled-coil region" evidence="1">
    <location>
        <begin position="45"/>
        <end position="93"/>
    </location>
</feature>
<sequence length="161" mass="18917">MERTLQLIRNICGHNYQMFTEYLWPTFGFDFEAQNENEVGDVDTLSDLNEIEEKMKMEVEEELKKEKQLEEELKNAENHAKTLLKRLKGLEQKQMTNSEQQKTDQKALNAMKKYQKQQQQTIDALTQKLKGGHPVTLRIFPHSVLFGKANERNLVDQNYNA</sequence>
<dbReference type="AlphaFoldDB" id="A0A914HVK8"/>
<dbReference type="WBParaSite" id="Gr19_v10_g4577.t1">
    <property type="protein sequence ID" value="Gr19_v10_g4577.t1"/>
    <property type="gene ID" value="Gr19_v10_g4577"/>
</dbReference>
<protein>
    <submittedName>
        <fullName evidence="3">Uncharacterized protein</fullName>
    </submittedName>
</protein>
<organism evidence="2 3">
    <name type="scientific">Globodera rostochiensis</name>
    <name type="common">Golden nematode worm</name>
    <name type="synonym">Heterodera rostochiensis</name>
    <dbReference type="NCBI Taxonomy" id="31243"/>
    <lineage>
        <taxon>Eukaryota</taxon>
        <taxon>Metazoa</taxon>
        <taxon>Ecdysozoa</taxon>
        <taxon>Nematoda</taxon>
        <taxon>Chromadorea</taxon>
        <taxon>Rhabditida</taxon>
        <taxon>Tylenchina</taxon>
        <taxon>Tylenchomorpha</taxon>
        <taxon>Tylenchoidea</taxon>
        <taxon>Heteroderidae</taxon>
        <taxon>Heteroderinae</taxon>
        <taxon>Globodera</taxon>
    </lineage>
</organism>
<name>A0A914HVK8_GLORO</name>
<evidence type="ECO:0000256" key="1">
    <source>
        <dbReference type="SAM" id="Coils"/>
    </source>
</evidence>
<evidence type="ECO:0000313" key="3">
    <source>
        <dbReference type="WBParaSite" id="Gr19_v10_g4577.t1"/>
    </source>
</evidence>